<keyword evidence="1" id="KW-0812">Transmembrane</keyword>
<dbReference type="InterPro" id="IPR008338">
    <property type="entry name" value="Capsule_biosynth_CapC"/>
</dbReference>
<feature type="transmembrane region" description="Helical" evidence="1">
    <location>
        <begin position="71"/>
        <end position="90"/>
    </location>
</feature>
<feature type="transmembrane region" description="Helical" evidence="1">
    <location>
        <begin position="12"/>
        <end position="33"/>
    </location>
</feature>
<reference evidence="2" key="1">
    <citation type="journal article" date="2020" name="mSystems">
        <title>Genome- and Community-Level Interaction Insights into Carbon Utilization and Element Cycling Functions of Hydrothermarchaeota in Hydrothermal Sediment.</title>
        <authorList>
            <person name="Zhou Z."/>
            <person name="Liu Y."/>
            <person name="Xu W."/>
            <person name="Pan J."/>
            <person name="Luo Z.H."/>
            <person name="Li M."/>
        </authorList>
    </citation>
    <scope>NUCLEOTIDE SEQUENCE [LARGE SCALE GENOMIC DNA]</scope>
    <source>
        <strain evidence="2">SpSt-258</strain>
    </source>
</reference>
<dbReference type="PRINTS" id="PR01759">
    <property type="entry name" value="CAPSULEPROTC"/>
</dbReference>
<feature type="transmembrane region" description="Helical" evidence="1">
    <location>
        <begin position="96"/>
        <end position="116"/>
    </location>
</feature>
<keyword evidence="1" id="KW-0472">Membrane</keyword>
<organism evidence="2">
    <name type="scientific">candidate division WOR-3 bacterium</name>
    <dbReference type="NCBI Taxonomy" id="2052148"/>
    <lineage>
        <taxon>Bacteria</taxon>
        <taxon>Bacteria division WOR-3</taxon>
    </lineage>
</organism>
<proteinExistence type="predicted"/>
<evidence type="ECO:0000313" key="2">
    <source>
        <dbReference type="EMBL" id="HDY59525.1"/>
    </source>
</evidence>
<accession>A0A7V0Z6L4</accession>
<feature type="transmembrane region" description="Helical" evidence="1">
    <location>
        <begin position="128"/>
        <end position="148"/>
    </location>
</feature>
<protein>
    <submittedName>
        <fullName evidence="2">Poly-gamma-glutamate biosynthesis protein PgsC</fullName>
    </submittedName>
</protein>
<feature type="transmembrane region" description="Helical" evidence="1">
    <location>
        <begin position="39"/>
        <end position="59"/>
    </location>
</feature>
<dbReference type="EMBL" id="DSKY01000021">
    <property type="protein sequence ID" value="HDY59525.1"/>
    <property type="molecule type" value="Genomic_DNA"/>
</dbReference>
<dbReference type="GO" id="GO:0045227">
    <property type="term" value="P:capsule polysaccharide biosynthetic process"/>
    <property type="evidence" value="ECO:0007669"/>
    <property type="project" value="InterPro"/>
</dbReference>
<sequence>MIVIAVGLGMMLNLLLTETIGLAAGGIVVPGYIALNIHHLDMVISTIIIALITYLLLYLLSRFILLYGRRLLIVSIIIGYLLGYLTRLYPSISFESLTFDVTTIGYVVPGLIAYWMQRQGIVETISTMIIAAVIVRLILIILTGGAILP</sequence>
<dbReference type="NCBIfam" id="TIGR04011">
    <property type="entry name" value="poly_gGlu_PgsC"/>
    <property type="match status" value="1"/>
</dbReference>
<evidence type="ECO:0000256" key="1">
    <source>
        <dbReference type="SAM" id="Phobius"/>
    </source>
</evidence>
<dbReference type="AlphaFoldDB" id="A0A7V0Z6L4"/>
<name>A0A7V0Z6L4_UNCW3</name>
<dbReference type="Pfam" id="PF14102">
    <property type="entry name" value="Caps_synth_CapC"/>
    <property type="match status" value="1"/>
</dbReference>
<dbReference type="GO" id="GO:0016020">
    <property type="term" value="C:membrane"/>
    <property type="evidence" value="ECO:0007669"/>
    <property type="project" value="InterPro"/>
</dbReference>
<comment type="caution">
    <text evidence="2">The sequence shown here is derived from an EMBL/GenBank/DDBJ whole genome shotgun (WGS) entry which is preliminary data.</text>
</comment>
<gene>
    <name evidence="2" type="primary">pgsC</name>
    <name evidence="2" type="ORF">ENP86_08245</name>
</gene>
<keyword evidence="1" id="KW-1133">Transmembrane helix</keyword>